<reference evidence="2" key="3">
    <citation type="submission" date="2020-04" db="EMBL/GenBank/DDBJ databases">
        <authorList>
            <person name="Sombolestani A."/>
        </authorList>
    </citation>
    <scope>NUCLEOTIDE SEQUENCE</scope>
    <source>
        <strain evidence="2">R71697</strain>
    </source>
</reference>
<reference evidence="2" key="4">
    <citation type="submission" date="2020-11" db="EMBL/GenBank/DDBJ databases">
        <title>Description of novel Gluconobacter species.</title>
        <authorList>
            <person name="Cleenwerck I."/>
            <person name="Cnockaert M."/>
            <person name="Borremans W."/>
            <person name="Wieme A.D."/>
            <person name="De Vuyst L."/>
            <person name="Vandamme P."/>
        </authorList>
    </citation>
    <scope>NUCLEOTIDE SEQUENCE</scope>
    <source>
        <strain evidence="2">R71697</strain>
    </source>
</reference>
<dbReference type="EMBL" id="BSNT01000017">
    <property type="protein sequence ID" value="GLQ58957.1"/>
    <property type="molecule type" value="Genomic_DNA"/>
</dbReference>
<reference evidence="1" key="1">
    <citation type="journal article" date="2014" name="Int. J. Syst. Evol. Microbiol.">
        <title>Complete genome of a new Firmicutes species belonging to the dominant human colonic microbiota ('Ruminococcus bicirculans') reveals two chromosomes and a selective capacity to utilize plant glucans.</title>
        <authorList>
            <consortium name="NISC Comparative Sequencing Program"/>
            <person name="Wegmann U."/>
            <person name="Louis P."/>
            <person name="Goesmann A."/>
            <person name="Henrissat B."/>
            <person name="Duncan S.H."/>
            <person name="Flint H.J."/>
        </authorList>
    </citation>
    <scope>NUCLEOTIDE SEQUENCE</scope>
    <source>
        <strain evidence="1">NBRC 3271</strain>
    </source>
</reference>
<dbReference type="Pfam" id="PF05974">
    <property type="entry name" value="DUF892"/>
    <property type="match status" value="1"/>
</dbReference>
<reference evidence="1" key="5">
    <citation type="submission" date="2023-01" db="EMBL/GenBank/DDBJ databases">
        <title>Draft genome sequence of Gluconobacter japonicus strain NBRC 3271.</title>
        <authorList>
            <person name="Sun Q."/>
            <person name="Mori K."/>
        </authorList>
    </citation>
    <scope>NUCLEOTIDE SEQUENCE</scope>
    <source>
        <strain evidence="1">NBRC 3271</strain>
    </source>
</reference>
<organism evidence="2 3">
    <name type="scientific">Gluconobacter japonicus</name>
    <dbReference type="NCBI Taxonomy" id="376620"/>
    <lineage>
        <taxon>Bacteria</taxon>
        <taxon>Pseudomonadati</taxon>
        <taxon>Pseudomonadota</taxon>
        <taxon>Alphaproteobacteria</taxon>
        <taxon>Acetobacterales</taxon>
        <taxon>Acetobacteraceae</taxon>
        <taxon>Gluconobacter</taxon>
    </lineage>
</organism>
<dbReference type="Proteomes" id="UP001156613">
    <property type="component" value="Unassembled WGS sequence"/>
</dbReference>
<evidence type="ECO:0000313" key="3">
    <source>
        <dbReference type="Proteomes" id="UP000661006"/>
    </source>
</evidence>
<keyword evidence="4" id="KW-1185">Reference proteome</keyword>
<gene>
    <name evidence="1" type="ORF">GCM10010937_07600</name>
    <name evidence="2" type="ORF">HKD32_04080</name>
</gene>
<evidence type="ECO:0000313" key="1">
    <source>
        <dbReference type="EMBL" id="GLQ58957.1"/>
    </source>
</evidence>
<evidence type="ECO:0000313" key="4">
    <source>
        <dbReference type="Proteomes" id="UP001156613"/>
    </source>
</evidence>
<accession>A0A9Q2FJ97</accession>
<dbReference type="InterPro" id="IPR012347">
    <property type="entry name" value="Ferritin-like"/>
</dbReference>
<comment type="caution">
    <text evidence="2">The sequence shown here is derived from an EMBL/GenBank/DDBJ whole genome shotgun (WGS) entry which is preliminary data.</text>
</comment>
<evidence type="ECO:0000313" key="2">
    <source>
        <dbReference type="EMBL" id="MBF0870038.1"/>
    </source>
</evidence>
<protein>
    <submittedName>
        <fullName evidence="2">DUF892 family protein</fullName>
    </submittedName>
</protein>
<dbReference type="InterPro" id="IPR009078">
    <property type="entry name" value="Ferritin-like_SF"/>
</dbReference>
<sequence length="169" mass="19072">MASKTKSAEKSVVDIYLERLQDHLSIETKTIETVLSELPSCARYETLCNQMRQDLSMRRAHAEDIRMLLSRHGHPAPAAHETVSSILNTVSSLFHGGEDNDLIKSILTDISYRSYQIASLDILILLADRLGFTSDVAMLKRLHTEENVSIDLLRTNLPNTFAEYLQKSL</sequence>
<dbReference type="SUPFAM" id="SSF47240">
    <property type="entry name" value="Ferritin-like"/>
    <property type="match status" value="1"/>
</dbReference>
<dbReference type="RefSeq" id="WP_010502956.1">
    <property type="nucleotide sequence ID" value="NZ_BEWO01000006.1"/>
</dbReference>
<proteinExistence type="predicted"/>
<dbReference type="Proteomes" id="UP000661006">
    <property type="component" value="Unassembled WGS sequence"/>
</dbReference>
<dbReference type="InterPro" id="IPR010287">
    <property type="entry name" value="DUF892_YciF-like"/>
</dbReference>
<dbReference type="GeneID" id="81473862"/>
<dbReference type="AlphaFoldDB" id="A0A9Q2FJ97"/>
<name>A0A9Q2FJ97_GLUJA</name>
<dbReference type="Gene3D" id="1.20.1260.10">
    <property type="match status" value="1"/>
</dbReference>
<reference evidence="4" key="2">
    <citation type="journal article" date="2019" name="Int. J. Syst. Evol. Microbiol.">
        <title>The Global Catalogue of Microorganisms (GCM) 10K type strain sequencing project: providing services to taxonomists for standard genome sequencing and annotation.</title>
        <authorList>
            <consortium name="The Broad Institute Genomics Platform"/>
            <consortium name="The Broad Institute Genome Sequencing Center for Infectious Disease"/>
            <person name="Wu L."/>
            <person name="Ma J."/>
        </authorList>
    </citation>
    <scope>NUCLEOTIDE SEQUENCE [LARGE SCALE GENOMIC DNA]</scope>
    <source>
        <strain evidence="4">NBRC 3271</strain>
    </source>
</reference>
<dbReference type="OrthoDB" id="7273732at2"/>
<dbReference type="EMBL" id="JABCQN010000002">
    <property type="protein sequence ID" value="MBF0870038.1"/>
    <property type="molecule type" value="Genomic_DNA"/>
</dbReference>